<dbReference type="Pfam" id="PF02635">
    <property type="entry name" value="DsrE"/>
    <property type="match status" value="1"/>
</dbReference>
<keyword evidence="4" id="KW-0808">Transferase</keyword>
<dbReference type="EMBL" id="UOGC01000017">
    <property type="protein sequence ID" value="VAX15645.1"/>
    <property type="molecule type" value="Genomic_DNA"/>
</dbReference>
<sequence>MGMGRCHTIMKIAVQVIEGPYNNQASDSAYHFITAALARGHEIVGVFFYHNGVMNVCNTANPPQDDRNIQKRWGELGRENKIDIVACIAASKRRGICADHVVEGARVSGLGQLTNMTIEADRLITFG</sequence>
<evidence type="ECO:0000256" key="1">
    <source>
        <dbReference type="ARBA" id="ARBA00004496"/>
    </source>
</evidence>
<evidence type="ECO:0000256" key="3">
    <source>
        <dbReference type="ARBA" id="ARBA00022490"/>
    </source>
</evidence>
<evidence type="ECO:0000256" key="4">
    <source>
        <dbReference type="ARBA" id="ARBA00022679"/>
    </source>
</evidence>
<comment type="similarity">
    <text evidence="2">Belongs to the DsrE/TusD family.</text>
</comment>
<dbReference type="NCBIfam" id="NF001237">
    <property type="entry name" value="PRK00207.1"/>
    <property type="match status" value="1"/>
</dbReference>
<dbReference type="GO" id="GO:0016783">
    <property type="term" value="F:sulfurtransferase activity"/>
    <property type="evidence" value="ECO:0007669"/>
    <property type="project" value="InterPro"/>
</dbReference>
<dbReference type="PANTHER" id="PTHR34874:SF1">
    <property type="entry name" value="PROTEIN YCHN"/>
    <property type="match status" value="1"/>
</dbReference>
<evidence type="ECO:0000313" key="5">
    <source>
        <dbReference type="EMBL" id="VAX15645.1"/>
    </source>
</evidence>
<reference evidence="5" key="1">
    <citation type="submission" date="2018-06" db="EMBL/GenBank/DDBJ databases">
        <authorList>
            <person name="Zhirakovskaya E."/>
        </authorList>
    </citation>
    <scope>NUCLEOTIDE SEQUENCE</scope>
</reference>
<dbReference type="GO" id="GO:0008033">
    <property type="term" value="P:tRNA processing"/>
    <property type="evidence" value="ECO:0007669"/>
    <property type="project" value="InterPro"/>
</dbReference>
<dbReference type="SUPFAM" id="SSF75169">
    <property type="entry name" value="DsrEFH-like"/>
    <property type="match status" value="1"/>
</dbReference>
<dbReference type="PANTHER" id="PTHR34874">
    <property type="entry name" value="PROTEIN YCHN"/>
    <property type="match status" value="1"/>
</dbReference>
<comment type="subcellular location">
    <subcellularLocation>
        <location evidence="1">Cytoplasm</location>
    </subcellularLocation>
</comment>
<evidence type="ECO:0000256" key="2">
    <source>
        <dbReference type="ARBA" id="ARBA00007067"/>
    </source>
</evidence>
<dbReference type="NCBIfam" id="TIGR03012">
    <property type="entry name" value="sulf_tusD_dsrE"/>
    <property type="match status" value="1"/>
</dbReference>
<proteinExistence type="inferred from homology"/>
<accession>A0A3B1CAF5</accession>
<organism evidence="5">
    <name type="scientific">hydrothermal vent metagenome</name>
    <dbReference type="NCBI Taxonomy" id="652676"/>
    <lineage>
        <taxon>unclassified sequences</taxon>
        <taxon>metagenomes</taxon>
        <taxon>ecological metagenomes</taxon>
    </lineage>
</organism>
<name>A0A3B1CAF5_9ZZZZ</name>
<dbReference type="InterPro" id="IPR003787">
    <property type="entry name" value="Sulphur_relay_DsrE/F-like"/>
</dbReference>
<dbReference type="GO" id="GO:0005829">
    <property type="term" value="C:cytosol"/>
    <property type="evidence" value="ECO:0007669"/>
    <property type="project" value="TreeGrafter"/>
</dbReference>
<dbReference type="Gene3D" id="3.40.1260.10">
    <property type="entry name" value="DsrEFH-like"/>
    <property type="match status" value="1"/>
</dbReference>
<keyword evidence="3" id="KW-0963">Cytoplasm</keyword>
<gene>
    <name evidence="5" type="ORF">MNBD_NITROSPINAE01-1050</name>
</gene>
<dbReference type="AlphaFoldDB" id="A0A3B1CAF5"/>
<dbReference type="InterPro" id="IPR027396">
    <property type="entry name" value="DsrEFH-like"/>
</dbReference>
<protein>
    <submittedName>
        <fullName evidence="5">tRNA 5-methylaminomethyl-2-thiouridine synthase subunit TusD</fullName>
    </submittedName>
</protein>
<dbReference type="InterPro" id="IPR017463">
    <property type="entry name" value="Sulphur_relay_TusD/DsrE"/>
</dbReference>